<dbReference type="InterPro" id="IPR011342">
    <property type="entry name" value="Shikimate_DH"/>
</dbReference>
<dbReference type="PANTHER" id="PTHR21089:SF1">
    <property type="entry name" value="BIFUNCTIONAL 3-DEHYDROQUINATE DEHYDRATASE_SHIKIMATE DEHYDROGENASE, CHLOROPLASTIC"/>
    <property type="match status" value="1"/>
</dbReference>
<comment type="caution">
    <text evidence="8">Lacks conserved residue(s) required for the propagation of feature annotation.</text>
</comment>
<dbReference type="CDD" id="cd01065">
    <property type="entry name" value="NAD_bind_Shikimate_DH"/>
    <property type="match status" value="1"/>
</dbReference>
<accession>A0A1G9CME2</accession>
<dbReference type="OrthoDB" id="9792692at2"/>
<evidence type="ECO:0000313" key="12">
    <source>
        <dbReference type="EMBL" id="SDK52654.1"/>
    </source>
</evidence>
<dbReference type="HAMAP" id="MF_00222">
    <property type="entry name" value="Shikimate_DH_AroE"/>
    <property type="match status" value="1"/>
</dbReference>
<dbReference type="NCBIfam" id="TIGR00507">
    <property type="entry name" value="aroE"/>
    <property type="match status" value="1"/>
</dbReference>
<evidence type="ECO:0000256" key="4">
    <source>
        <dbReference type="ARBA" id="ARBA00022857"/>
    </source>
</evidence>
<dbReference type="EMBL" id="FNFP01000002">
    <property type="protein sequence ID" value="SDK52654.1"/>
    <property type="molecule type" value="Genomic_DNA"/>
</dbReference>
<feature type="binding site" evidence="8">
    <location>
        <position position="93"/>
    </location>
    <ligand>
        <name>shikimate</name>
        <dbReference type="ChEBI" id="CHEBI:36208"/>
    </ligand>
</feature>
<evidence type="ECO:0000256" key="5">
    <source>
        <dbReference type="ARBA" id="ARBA00023002"/>
    </source>
</evidence>
<dbReference type="SUPFAM" id="SSF53223">
    <property type="entry name" value="Aminoacid dehydrogenase-like, N-terminal domain"/>
    <property type="match status" value="1"/>
</dbReference>
<dbReference type="GO" id="GO:0009073">
    <property type="term" value="P:aromatic amino acid family biosynthetic process"/>
    <property type="evidence" value="ECO:0007669"/>
    <property type="project" value="UniProtKB-KW"/>
</dbReference>
<dbReference type="UniPathway" id="UPA00053">
    <property type="reaction ID" value="UER00087"/>
</dbReference>
<evidence type="ECO:0000313" key="13">
    <source>
        <dbReference type="Proteomes" id="UP000198718"/>
    </source>
</evidence>
<sequence length="287" mass="32114">MNTINGKTKTICLLGNPVDHSFSPIIHNYGFQQLNMNCVYVNHKVEEKKLREAIEGIKALGYIGCNVTYPHKIKIMEFLDDITEEAQLIGAVNTVKNENGKLIGYNTDGLGFVNGLKRKGIDLHDKRIVLLGAGGAAKSIAVALAIHFDCSIKICNRSINKAIEVINVLNTIKKSATINHEAITPEELHTEEIDILINCTPIGMVPNVDHIPFEDQLKLHSHLIVSDIIYQPFETKLLKKAKENNCKIHHGLDMLIDQGILAFEIWTDAKLDFQDLKGFLKSKIYHD</sequence>
<dbReference type="InterPro" id="IPR041121">
    <property type="entry name" value="SDH_C"/>
</dbReference>
<feature type="binding site" evidence="8">
    <location>
        <begin position="132"/>
        <end position="136"/>
    </location>
    <ligand>
        <name>NADP(+)</name>
        <dbReference type="ChEBI" id="CHEBI:58349"/>
    </ligand>
</feature>
<dbReference type="Gene3D" id="3.40.50.720">
    <property type="entry name" value="NAD(P)-binding Rossmann-like Domain"/>
    <property type="match status" value="1"/>
</dbReference>
<dbReference type="RefSeq" id="WP_090552880.1">
    <property type="nucleotide sequence ID" value="NZ_FNFP01000002.1"/>
</dbReference>
<dbReference type="EC" id="1.1.1.25" evidence="2 8"/>
<comment type="subunit">
    <text evidence="8">Homodimer.</text>
</comment>
<keyword evidence="4 8" id="KW-0521">NADP</keyword>
<dbReference type="InterPro" id="IPR022893">
    <property type="entry name" value="Shikimate_DH_fam"/>
</dbReference>
<dbReference type="InterPro" id="IPR013708">
    <property type="entry name" value="Shikimate_DH-bd_N"/>
</dbReference>
<feature type="binding site" evidence="8">
    <location>
        <position position="258"/>
    </location>
    <ligand>
        <name>shikimate</name>
        <dbReference type="ChEBI" id="CHEBI:36208"/>
    </ligand>
</feature>
<keyword evidence="6 8" id="KW-0057">Aromatic amino acid biosynthesis</keyword>
<evidence type="ECO:0000256" key="6">
    <source>
        <dbReference type="ARBA" id="ARBA00023141"/>
    </source>
</evidence>
<feature type="domain" description="Quinate/shikimate 5-dehydrogenase/glutamyl-tRNA reductase" evidence="9">
    <location>
        <begin position="120"/>
        <end position="200"/>
    </location>
</feature>
<dbReference type="PANTHER" id="PTHR21089">
    <property type="entry name" value="SHIKIMATE DEHYDROGENASE"/>
    <property type="match status" value="1"/>
</dbReference>
<evidence type="ECO:0000256" key="3">
    <source>
        <dbReference type="ARBA" id="ARBA00022605"/>
    </source>
</evidence>
<feature type="binding site" evidence="8">
    <location>
        <begin position="21"/>
        <end position="23"/>
    </location>
    <ligand>
        <name>shikimate</name>
        <dbReference type="ChEBI" id="CHEBI:36208"/>
    </ligand>
</feature>
<evidence type="ECO:0000259" key="9">
    <source>
        <dbReference type="Pfam" id="PF01488"/>
    </source>
</evidence>
<protein>
    <recommendedName>
        <fullName evidence="2 8">Shikimate dehydrogenase (NADP(+))</fullName>
        <shortName evidence="8">SDH</shortName>
        <ecNumber evidence="2 8">1.1.1.25</ecNumber>
    </recommendedName>
</protein>
<comment type="similarity">
    <text evidence="8">Belongs to the shikimate dehydrogenase family.</text>
</comment>
<evidence type="ECO:0000256" key="2">
    <source>
        <dbReference type="ARBA" id="ARBA00012962"/>
    </source>
</evidence>
<evidence type="ECO:0000259" key="10">
    <source>
        <dbReference type="Pfam" id="PF08501"/>
    </source>
</evidence>
<keyword evidence="13" id="KW-1185">Reference proteome</keyword>
<feature type="binding site" evidence="8">
    <location>
        <position position="108"/>
    </location>
    <ligand>
        <name>shikimate</name>
        <dbReference type="ChEBI" id="CHEBI:36208"/>
    </ligand>
</feature>
<dbReference type="InterPro" id="IPR036291">
    <property type="entry name" value="NAD(P)-bd_dom_sf"/>
</dbReference>
<feature type="binding site" evidence="8">
    <location>
        <position position="84"/>
    </location>
    <ligand>
        <name>NADP(+)</name>
        <dbReference type="ChEBI" id="CHEBI:58349"/>
    </ligand>
</feature>
<dbReference type="GO" id="GO:0050661">
    <property type="term" value="F:NADP binding"/>
    <property type="evidence" value="ECO:0007669"/>
    <property type="project" value="InterPro"/>
</dbReference>
<feature type="binding site" evidence="8">
    <location>
        <position position="68"/>
    </location>
    <ligand>
        <name>shikimate</name>
        <dbReference type="ChEBI" id="CHEBI:36208"/>
    </ligand>
</feature>
<dbReference type="GO" id="GO:0008652">
    <property type="term" value="P:amino acid biosynthetic process"/>
    <property type="evidence" value="ECO:0007669"/>
    <property type="project" value="UniProtKB-KW"/>
</dbReference>
<comment type="catalytic activity">
    <reaction evidence="7 8">
        <text>shikimate + NADP(+) = 3-dehydroshikimate + NADPH + H(+)</text>
        <dbReference type="Rhea" id="RHEA:17737"/>
        <dbReference type="ChEBI" id="CHEBI:15378"/>
        <dbReference type="ChEBI" id="CHEBI:16630"/>
        <dbReference type="ChEBI" id="CHEBI:36208"/>
        <dbReference type="ChEBI" id="CHEBI:57783"/>
        <dbReference type="ChEBI" id="CHEBI:58349"/>
        <dbReference type="EC" id="1.1.1.25"/>
    </reaction>
</comment>
<comment type="pathway">
    <text evidence="1 8">Metabolic intermediate biosynthesis; chorismate biosynthesis; chorismate from D-erythrose 4-phosphate and phosphoenolpyruvate: step 4/7.</text>
</comment>
<dbReference type="GO" id="GO:0019632">
    <property type="term" value="P:shikimate metabolic process"/>
    <property type="evidence" value="ECO:0007669"/>
    <property type="project" value="InterPro"/>
</dbReference>
<proteinExistence type="inferred from homology"/>
<dbReference type="InterPro" id="IPR046346">
    <property type="entry name" value="Aminoacid_DH-like_N_sf"/>
</dbReference>
<feature type="binding site" evidence="8">
    <location>
        <position position="228"/>
    </location>
    <ligand>
        <name>NADP(+)</name>
        <dbReference type="ChEBI" id="CHEBI:58349"/>
    </ligand>
</feature>
<dbReference type="Pfam" id="PF01488">
    <property type="entry name" value="Shikimate_DH"/>
    <property type="match status" value="1"/>
</dbReference>
<organism evidence="12 13">
    <name type="scientific">Natronincola ferrireducens</name>
    <dbReference type="NCBI Taxonomy" id="393762"/>
    <lineage>
        <taxon>Bacteria</taxon>
        <taxon>Bacillati</taxon>
        <taxon>Bacillota</taxon>
        <taxon>Clostridia</taxon>
        <taxon>Peptostreptococcales</taxon>
        <taxon>Natronincolaceae</taxon>
        <taxon>Natronincola</taxon>
    </lineage>
</organism>
<name>A0A1G9CME2_9FIRM</name>
<dbReference type="Pfam" id="PF18317">
    <property type="entry name" value="SDH_C"/>
    <property type="match status" value="1"/>
</dbReference>
<evidence type="ECO:0000259" key="11">
    <source>
        <dbReference type="Pfam" id="PF18317"/>
    </source>
</evidence>
<gene>
    <name evidence="8" type="primary">aroE</name>
    <name evidence="12" type="ORF">SAMN05660472_01502</name>
</gene>
<feature type="domain" description="Shikimate dehydrogenase substrate binding N-terminal" evidence="10">
    <location>
        <begin position="13"/>
        <end position="95"/>
    </location>
</feature>
<feature type="domain" description="SDH C-terminal" evidence="11">
    <location>
        <begin position="251"/>
        <end position="274"/>
    </location>
</feature>
<reference evidence="12 13" key="1">
    <citation type="submission" date="2016-10" db="EMBL/GenBank/DDBJ databases">
        <authorList>
            <person name="de Groot N.N."/>
        </authorList>
    </citation>
    <scope>NUCLEOTIDE SEQUENCE [LARGE SCALE GENOMIC DNA]</scope>
    <source>
        <strain evidence="12 13">DSM 18346</strain>
    </source>
</reference>
<feature type="binding site" evidence="8">
    <location>
        <position position="251"/>
    </location>
    <ligand>
        <name>NADP(+)</name>
        <dbReference type="ChEBI" id="CHEBI:58349"/>
    </ligand>
</feature>
<dbReference type="GO" id="GO:0004764">
    <property type="term" value="F:shikimate 3-dehydrogenase (NADP+) activity"/>
    <property type="evidence" value="ECO:0007669"/>
    <property type="project" value="UniProtKB-UniRule"/>
</dbReference>
<evidence type="ECO:0000256" key="8">
    <source>
        <dbReference type="HAMAP-Rule" id="MF_00222"/>
    </source>
</evidence>
<evidence type="ECO:0000256" key="1">
    <source>
        <dbReference type="ARBA" id="ARBA00004871"/>
    </source>
</evidence>
<feature type="active site" description="Proton acceptor" evidence="8">
    <location>
        <position position="72"/>
    </location>
</feature>
<dbReference type="SUPFAM" id="SSF51735">
    <property type="entry name" value="NAD(P)-binding Rossmann-fold domains"/>
    <property type="match status" value="1"/>
</dbReference>
<dbReference type="Pfam" id="PF08501">
    <property type="entry name" value="Shikimate_dh_N"/>
    <property type="match status" value="1"/>
</dbReference>
<dbReference type="STRING" id="393762.SAMN05660472_01502"/>
<dbReference type="Gene3D" id="3.40.50.10860">
    <property type="entry name" value="Leucine Dehydrogenase, chain A, domain 1"/>
    <property type="match status" value="1"/>
</dbReference>
<dbReference type="AlphaFoldDB" id="A0A1G9CME2"/>
<comment type="function">
    <text evidence="8">Involved in the biosynthesis of the chorismate, which leads to the biosynthesis of aromatic amino acids. Catalyzes the reversible NADPH linked reduction of 3-dehydroshikimate (DHSA) to yield shikimate (SA).</text>
</comment>
<feature type="binding site" evidence="8">
    <location>
        <position position="230"/>
    </location>
    <ligand>
        <name>shikimate</name>
        <dbReference type="ChEBI" id="CHEBI:36208"/>
    </ligand>
</feature>
<keyword evidence="3 8" id="KW-0028">Amino-acid biosynthesis</keyword>
<evidence type="ECO:0000256" key="7">
    <source>
        <dbReference type="ARBA" id="ARBA00049442"/>
    </source>
</evidence>
<dbReference type="GO" id="GO:0009423">
    <property type="term" value="P:chorismate biosynthetic process"/>
    <property type="evidence" value="ECO:0007669"/>
    <property type="project" value="UniProtKB-UniRule"/>
</dbReference>
<dbReference type="InterPro" id="IPR006151">
    <property type="entry name" value="Shikm_DH/Glu-tRNA_Rdtase"/>
</dbReference>
<keyword evidence="5 8" id="KW-0560">Oxidoreductase</keyword>
<dbReference type="Proteomes" id="UP000198718">
    <property type="component" value="Unassembled WGS sequence"/>
</dbReference>